<dbReference type="OMA" id="YNYQAYV"/>
<feature type="domain" description="ABC transmembrane type-1" evidence="11">
    <location>
        <begin position="71"/>
        <end position="372"/>
    </location>
</feature>
<evidence type="ECO:0000313" key="13">
    <source>
        <dbReference type="Proteomes" id="UP000054408"/>
    </source>
</evidence>
<keyword evidence="7 9" id="KW-0472">Membrane</keyword>
<evidence type="ECO:0000256" key="9">
    <source>
        <dbReference type="SAM" id="Phobius"/>
    </source>
</evidence>
<accession>A0A0L0DIU2</accession>
<feature type="transmembrane region" description="Helical" evidence="9">
    <location>
        <begin position="312"/>
        <end position="330"/>
    </location>
</feature>
<keyword evidence="13" id="KW-1185">Reference proteome</keyword>
<feature type="transmembrane region" description="Helical" evidence="9">
    <location>
        <begin position="227"/>
        <end position="250"/>
    </location>
</feature>
<dbReference type="GO" id="GO:0005524">
    <property type="term" value="F:ATP binding"/>
    <property type="evidence" value="ECO:0007669"/>
    <property type="project" value="UniProtKB-KW"/>
</dbReference>
<dbReference type="SUPFAM" id="SSF52540">
    <property type="entry name" value="P-loop containing nucleoside triphosphate hydrolases"/>
    <property type="match status" value="1"/>
</dbReference>
<dbReference type="Pfam" id="PF06472">
    <property type="entry name" value="ABC_membrane_2"/>
    <property type="match status" value="1"/>
</dbReference>
<keyword evidence="2" id="KW-0813">Transport</keyword>
<dbReference type="GeneID" id="25569554"/>
<dbReference type="RefSeq" id="XP_013762335.1">
    <property type="nucleotide sequence ID" value="XM_013906881.1"/>
</dbReference>
<feature type="region of interest" description="Disordered" evidence="8">
    <location>
        <begin position="615"/>
        <end position="653"/>
    </location>
</feature>
<dbReference type="GO" id="GO:0005778">
    <property type="term" value="C:peroxisomal membrane"/>
    <property type="evidence" value="ECO:0007669"/>
    <property type="project" value="TreeGrafter"/>
</dbReference>
<dbReference type="GO" id="GO:0005324">
    <property type="term" value="F:long-chain fatty acid transmembrane transporter activity"/>
    <property type="evidence" value="ECO:0007669"/>
    <property type="project" value="TreeGrafter"/>
</dbReference>
<evidence type="ECO:0000256" key="6">
    <source>
        <dbReference type="ARBA" id="ARBA00022989"/>
    </source>
</evidence>
<evidence type="ECO:0000256" key="8">
    <source>
        <dbReference type="SAM" id="MobiDB-lite"/>
    </source>
</evidence>
<dbReference type="Gene3D" id="3.40.50.300">
    <property type="entry name" value="P-loop containing nucleotide triphosphate hydrolases"/>
    <property type="match status" value="1"/>
</dbReference>
<dbReference type="InterPro" id="IPR036640">
    <property type="entry name" value="ABC1_TM_sf"/>
</dbReference>
<dbReference type="eggNOG" id="KOG0060">
    <property type="taxonomic scope" value="Eukaryota"/>
</dbReference>
<dbReference type="InterPro" id="IPR027417">
    <property type="entry name" value="P-loop_NTPase"/>
</dbReference>
<dbReference type="SMART" id="SM00382">
    <property type="entry name" value="AAA"/>
    <property type="match status" value="1"/>
</dbReference>
<dbReference type="InterPro" id="IPR003439">
    <property type="entry name" value="ABC_transporter-like_ATP-bd"/>
</dbReference>
<dbReference type="InterPro" id="IPR050835">
    <property type="entry name" value="ABC_transporter_sub-D"/>
</dbReference>
<dbReference type="STRING" id="461836.A0A0L0DIU2"/>
<keyword evidence="3 9" id="KW-0812">Transmembrane</keyword>
<dbReference type="CDD" id="cd03223">
    <property type="entry name" value="ABCD_peroxisomal_ALDP"/>
    <property type="match status" value="1"/>
</dbReference>
<dbReference type="Proteomes" id="UP000054408">
    <property type="component" value="Unassembled WGS sequence"/>
</dbReference>
<feature type="transmembrane region" description="Helical" evidence="9">
    <location>
        <begin position="196"/>
        <end position="215"/>
    </location>
</feature>
<feature type="transmembrane region" description="Helical" evidence="9">
    <location>
        <begin position="65"/>
        <end position="88"/>
    </location>
</feature>
<dbReference type="OrthoDB" id="422637at2759"/>
<comment type="similarity">
    <text evidence="1">Belongs to the ABC transporter superfamily. ABCD family. Peroxisomal fatty acyl CoA transporter (TC 3.A.1.203) subfamily.</text>
</comment>
<evidence type="ECO:0008006" key="14">
    <source>
        <dbReference type="Google" id="ProtNLM"/>
    </source>
</evidence>
<dbReference type="GO" id="GO:0015910">
    <property type="term" value="P:long-chain fatty acid import into peroxisome"/>
    <property type="evidence" value="ECO:0007669"/>
    <property type="project" value="TreeGrafter"/>
</dbReference>
<dbReference type="GO" id="GO:0140359">
    <property type="term" value="F:ABC-type transporter activity"/>
    <property type="evidence" value="ECO:0007669"/>
    <property type="project" value="InterPro"/>
</dbReference>
<dbReference type="InterPro" id="IPR011527">
    <property type="entry name" value="ABC1_TM_dom"/>
</dbReference>
<feature type="transmembrane region" description="Helical" evidence="9">
    <location>
        <begin position="109"/>
        <end position="136"/>
    </location>
</feature>
<evidence type="ECO:0000256" key="5">
    <source>
        <dbReference type="ARBA" id="ARBA00022840"/>
    </source>
</evidence>
<dbReference type="Pfam" id="PF00005">
    <property type="entry name" value="ABC_tran"/>
    <property type="match status" value="1"/>
</dbReference>
<evidence type="ECO:0000259" key="11">
    <source>
        <dbReference type="PROSITE" id="PS50929"/>
    </source>
</evidence>
<dbReference type="PROSITE" id="PS50893">
    <property type="entry name" value="ABC_TRANSPORTER_2"/>
    <property type="match status" value="1"/>
</dbReference>
<proteinExistence type="inferred from homology"/>
<dbReference type="InterPro" id="IPR017871">
    <property type="entry name" value="ABC_transporter-like_CS"/>
</dbReference>
<organism evidence="12 13">
    <name type="scientific">Thecamonas trahens ATCC 50062</name>
    <dbReference type="NCBI Taxonomy" id="461836"/>
    <lineage>
        <taxon>Eukaryota</taxon>
        <taxon>Apusozoa</taxon>
        <taxon>Apusomonadida</taxon>
        <taxon>Apusomonadidae</taxon>
        <taxon>Thecamonas</taxon>
    </lineage>
</organism>
<feature type="region of interest" description="Disordered" evidence="8">
    <location>
        <begin position="1"/>
        <end position="38"/>
    </location>
</feature>
<protein>
    <recommendedName>
        <fullName evidence="14">ATP-binding cassette sub-family D member 4</fullName>
    </recommendedName>
</protein>
<dbReference type="PANTHER" id="PTHR11384">
    <property type="entry name" value="ATP-BINDING CASSETTE, SUB-FAMILY D MEMBER"/>
    <property type="match status" value="1"/>
</dbReference>
<dbReference type="GO" id="GO:0016887">
    <property type="term" value="F:ATP hydrolysis activity"/>
    <property type="evidence" value="ECO:0007669"/>
    <property type="project" value="InterPro"/>
</dbReference>
<evidence type="ECO:0000259" key="10">
    <source>
        <dbReference type="PROSITE" id="PS50893"/>
    </source>
</evidence>
<dbReference type="AlphaFoldDB" id="A0A0L0DIU2"/>
<keyword evidence="6 9" id="KW-1133">Transmembrane helix</keyword>
<evidence type="ECO:0000256" key="2">
    <source>
        <dbReference type="ARBA" id="ARBA00022448"/>
    </source>
</evidence>
<dbReference type="SUPFAM" id="SSF90123">
    <property type="entry name" value="ABC transporter transmembrane region"/>
    <property type="match status" value="1"/>
</dbReference>
<gene>
    <name evidence="12" type="ORF">AMSG_11639</name>
</gene>
<evidence type="ECO:0000313" key="12">
    <source>
        <dbReference type="EMBL" id="KNC52309.1"/>
    </source>
</evidence>
<dbReference type="GO" id="GO:0042760">
    <property type="term" value="P:very long-chain fatty acid catabolic process"/>
    <property type="evidence" value="ECO:0007669"/>
    <property type="project" value="TreeGrafter"/>
</dbReference>
<keyword evidence="4" id="KW-0547">Nucleotide-binding</keyword>
<dbReference type="GO" id="GO:0006635">
    <property type="term" value="P:fatty acid beta-oxidation"/>
    <property type="evidence" value="ECO:0007669"/>
    <property type="project" value="TreeGrafter"/>
</dbReference>
<dbReference type="PROSITE" id="PS00211">
    <property type="entry name" value="ABC_TRANSPORTER_1"/>
    <property type="match status" value="1"/>
</dbReference>
<name>A0A0L0DIU2_THETB</name>
<evidence type="ECO:0000256" key="4">
    <source>
        <dbReference type="ARBA" id="ARBA00022741"/>
    </source>
</evidence>
<dbReference type="InterPro" id="IPR003593">
    <property type="entry name" value="AAA+_ATPase"/>
</dbReference>
<reference evidence="12 13" key="1">
    <citation type="submission" date="2010-05" db="EMBL/GenBank/DDBJ databases">
        <title>The Genome Sequence of Thecamonas trahens ATCC 50062.</title>
        <authorList>
            <consortium name="The Broad Institute Genome Sequencing Platform"/>
            <person name="Russ C."/>
            <person name="Cuomo C."/>
            <person name="Shea T."/>
            <person name="Young S.K."/>
            <person name="Zeng Q."/>
            <person name="Koehrsen M."/>
            <person name="Haas B."/>
            <person name="Borodovsky M."/>
            <person name="Guigo R."/>
            <person name="Alvarado L."/>
            <person name="Berlin A."/>
            <person name="Bochicchio J."/>
            <person name="Borenstein D."/>
            <person name="Chapman S."/>
            <person name="Chen Z."/>
            <person name="Freedman E."/>
            <person name="Gellesch M."/>
            <person name="Goldberg J."/>
            <person name="Griggs A."/>
            <person name="Gujja S."/>
            <person name="Heilman E."/>
            <person name="Heiman D."/>
            <person name="Hepburn T."/>
            <person name="Howarth C."/>
            <person name="Jen D."/>
            <person name="Larson L."/>
            <person name="Mehta T."/>
            <person name="Park D."/>
            <person name="Pearson M."/>
            <person name="Roberts A."/>
            <person name="Saif S."/>
            <person name="Shenoy N."/>
            <person name="Sisk P."/>
            <person name="Stolte C."/>
            <person name="Sykes S."/>
            <person name="Thomson T."/>
            <person name="Walk T."/>
            <person name="White J."/>
            <person name="Yandava C."/>
            <person name="Burger G."/>
            <person name="Gray M.W."/>
            <person name="Holland P.W.H."/>
            <person name="King N."/>
            <person name="Lang F.B.F."/>
            <person name="Roger A.J."/>
            <person name="Ruiz-Trillo I."/>
            <person name="Lander E."/>
            <person name="Nusbaum C."/>
        </authorList>
    </citation>
    <scope>NUCLEOTIDE SEQUENCE [LARGE SCALE GENOMIC DNA]</scope>
    <source>
        <strain evidence="12 13">ATCC 50062</strain>
    </source>
</reference>
<feature type="domain" description="ABC transporter" evidence="10">
    <location>
        <begin position="408"/>
        <end position="633"/>
    </location>
</feature>
<dbReference type="EMBL" id="GL349436">
    <property type="protein sequence ID" value="KNC52309.1"/>
    <property type="molecule type" value="Genomic_DNA"/>
</dbReference>
<evidence type="ECO:0000256" key="7">
    <source>
        <dbReference type="ARBA" id="ARBA00023136"/>
    </source>
</evidence>
<feature type="compositionally biased region" description="Polar residues" evidence="8">
    <location>
        <begin position="7"/>
        <end position="24"/>
    </location>
</feature>
<feature type="compositionally biased region" description="Low complexity" evidence="8">
    <location>
        <begin position="627"/>
        <end position="643"/>
    </location>
</feature>
<feature type="compositionally biased region" description="Acidic residues" evidence="8">
    <location>
        <begin position="644"/>
        <end position="653"/>
    </location>
</feature>
<evidence type="ECO:0000256" key="3">
    <source>
        <dbReference type="ARBA" id="ARBA00022692"/>
    </source>
</evidence>
<dbReference type="PANTHER" id="PTHR11384:SF59">
    <property type="entry name" value="LYSOSOMAL COBALAMIN TRANSPORTER ABCD4"/>
    <property type="match status" value="1"/>
</dbReference>
<dbReference type="PROSITE" id="PS50929">
    <property type="entry name" value="ABC_TM1F"/>
    <property type="match status" value="1"/>
</dbReference>
<sequence length="653" mass="69706">MALPPGTASTPLLATPINGSGSATESLGESRRSSSGRGSVAKLNCSLVASLASLLKLAASTRTSVSVALILALLAVSILEQVAVYYVGLLPSRFYSVLSSHNHDAFVALLWRSLVLTIIVALLNSLAALLASLIALGTRSALSGMLQSQYLASRAYYGLSRPALPRLDGVELVGIDNPDQRLVQDVDDLTTTLTQAVPPFLLAPFIIAFYTYVTYESMGWEGPLYIYGYFLVATIINKFLLSPIVAFIFAQERLEGNYRYGHARVRTYAESIAFLSGADAESAGLAVSLRRLVSNARAIIWREFPLDLSTRFFAGLGGILSYLIVSIPIFHGRYEHKSPGETAEIISKTSFYAIYLIYSFTQLLELSKQLTLAAGLTARLATLRTALDDASAPEPDAGILIDADSDMLDLDCVTVCTPTGRVLLQDVSVSVPRGGLLIRGPSGCGKSSLLRAIAGLWPFAGTITRPSEHLAFVPQVPYLGGSRSSFAAALAYPAPVPSSPTRDDALELRKVLADVGLADLPRQLGVGLFTPLDLHATLSVGEQQRLAFARLLYARPRCAVLDEATSALDEQTEASLYNLLHVHGIRFVSVGHRSTLAPFHAAVLDIVPAASTLSSPPRAAAPPLPSPAAIAPTPLLHSPSLDLDNLDDRDDLE</sequence>
<dbReference type="GO" id="GO:0007031">
    <property type="term" value="P:peroxisome organization"/>
    <property type="evidence" value="ECO:0007669"/>
    <property type="project" value="TreeGrafter"/>
</dbReference>
<evidence type="ECO:0000256" key="1">
    <source>
        <dbReference type="ARBA" id="ARBA00008575"/>
    </source>
</evidence>
<keyword evidence="5" id="KW-0067">ATP-binding</keyword>